<accession>A0A0G0UUU4</accession>
<dbReference type="Proteomes" id="UP000034190">
    <property type="component" value="Unassembled WGS sequence"/>
</dbReference>
<name>A0A0G0UUU4_9BACT</name>
<evidence type="ECO:0000313" key="2">
    <source>
        <dbReference type="Proteomes" id="UP000034190"/>
    </source>
</evidence>
<gene>
    <name evidence="1" type="ORF">UU43_C0010G0010</name>
</gene>
<evidence type="ECO:0000313" key="1">
    <source>
        <dbReference type="EMBL" id="KKR91296.1"/>
    </source>
</evidence>
<dbReference type="AlphaFoldDB" id="A0A0G0UUU4"/>
<dbReference type="EMBL" id="LCAP01000010">
    <property type="protein sequence ID" value="KKR91296.1"/>
    <property type="molecule type" value="Genomic_DNA"/>
</dbReference>
<sequence>MPQEILGVAVAEPAPNDLERAEEEEKRITGEVIATRNDLYHLPGKMAEVHDRIQGIIQKLEKKYPDFQEIYLFHVISGSTTDRQKCASFDFPGNDSIVKILEDLVREYQAE</sequence>
<protein>
    <submittedName>
        <fullName evidence="1">Uncharacterized protein</fullName>
    </submittedName>
</protein>
<reference evidence="1 2" key="1">
    <citation type="journal article" date="2015" name="Nature">
        <title>rRNA introns, odd ribosomes, and small enigmatic genomes across a large radiation of phyla.</title>
        <authorList>
            <person name="Brown C.T."/>
            <person name="Hug L.A."/>
            <person name="Thomas B.C."/>
            <person name="Sharon I."/>
            <person name="Castelle C.J."/>
            <person name="Singh A."/>
            <person name="Wilkins M.J."/>
            <person name="Williams K.H."/>
            <person name="Banfield J.F."/>
        </authorList>
    </citation>
    <scope>NUCLEOTIDE SEQUENCE [LARGE SCALE GENOMIC DNA]</scope>
</reference>
<proteinExistence type="predicted"/>
<comment type="caution">
    <text evidence="1">The sequence shown here is derived from an EMBL/GenBank/DDBJ whole genome shotgun (WGS) entry which is preliminary data.</text>
</comment>
<organism evidence="1 2">
    <name type="scientific">Candidatus Falkowbacteria bacterium GW2011_GWA2_41_14</name>
    <dbReference type="NCBI Taxonomy" id="1618635"/>
    <lineage>
        <taxon>Bacteria</taxon>
        <taxon>Candidatus Falkowiibacteriota</taxon>
    </lineage>
</organism>